<evidence type="ECO:0000313" key="3">
    <source>
        <dbReference type="Proteomes" id="UP000051783"/>
    </source>
</evidence>
<evidence type="ECO:0000256" key="1">
    <source>
        <dbReference type="SAM" id="Phobius"/>
    </source>
</evidence>
<keyword evidence="1" id="KW-0812">Transmembrane</keyword>
<accession>A0A0R2MAG1</accession>
<keyword evidence="1" id="KW-0472">Membrane</keyword>
<reference evidence="2 3" key="1">
    <citation type="journal article" date="2015" name="Genome Announc.">
        <title>Expanding the biotechnology potential of lactobacilli through comparative genomics of 213 strains and associated genera.</title>
        <authorList>
            <person name="Sun Z."/>
            <person name="Harris H.M."/>
            <person name="McCann A."/>
            <person name="Guo C."/>
            <person name="Argimon S."/>
            <person name="Zhang W."/>
            <person name="Yang X."/>
            <person name="Jeffery I.B."/>
            <person name="Cooney J.C."/>
            <person name="Kagawa T.F."/>
            <person name="Liu W."/>
            <person name="Song Y."/>
            <person name="Salvetti E."/>
            <person name="Wrobel A."/>
            <person name="Rasinkangas P."/>
            <person name="Parkhill J."/>
            <person name="Rea M.C."/>
            <person name="O'Sullivan O."/>
            <person name="Ritari J."/>
            <person name="Douillard F.P."/>
            <person name="Paul Ross R."/>
            <person name="Yang R."/>
            <person name="Briner A.E."/>
            <person name="Felis G.E."/>
            <person name="de Vos W.M."/>
            <person name="Barrangou R."/>
            <person name="Klaenhammer T.R."/>
            <person name="Caufield P.W."/>
            <person name="Cui Y."/>
            <person name="Zhang H."/>
            <person name="O'Toole P.W."/>
        </authorList>
    </citation>
    <scope>NUCLEOTIDE SEQUENCE [LARGE SCALE GENOMIC DNA]</scope>
    <source>
        <strain evidence="2 3">LMG 26013</strain>
    </source>
</reference>
<protein>
    <recommendedName>
        <fullName evidence="4">Transposase</fullName>
    </recommendedName>
</protein>
<evidence type="ECO:0008006" key="4">
    <source>
        <dbReference type="Google" id="ProtNLM"/>
    </source>
</evidence>
<keyword evidence="1" id="KW-1133">Transmembrane helix</keyword>
<dbReference type="Proteomes" id="UP000051783">
    <property type="component" value="Unassembled WGS sequence"/>
</dbReference>
<dbReference type="EMBL" id="JQCL01000074">
    <property type="protein sequence ID" value="KRO09019.1"/>
    <property type="molecule type" value="Genomic_DNA"/>
</dbReference>
<evidence type="ECO:0000313" key="2">
    <source>
        <dbReference type="EMBL" id="KRO09019.1"/>
    </source>
</evidence>
<comment type="caution">
    <text evidence="2">The sequence shown here is derived from an EMBL/GenBank/DDBJ whole genome shotgun (WGS) entry which is preliminary data.</text>
</comment>
<organism evidence="2 3">
    <name type="scientific">Lactiplantibacillus xiangfangensis</name>
    <dbReference type="NCBI Taxonomy" id="942150"/>
    <lineage>
        <taxon>Bacteria</taxon>
        <taxon>Bacillati</taxon>
        <taxon>Bacillota</taxon>
        <taxon>Bacilli</taxon>
        <taxon>Lactobacillales</taxon>
        <taxon>Lactobacillaceae</taxon>
        <taxon>Lactiplantibacillus</taxon>
    </lineage>
</organism>
<sequence>MVIMMLTPKMIHNDVSTHHEQFLTILEKDPWLIPALTALHIVPVVVAAHGFYKTLALSKQLKIEREKTKQLALQQVEKVSTVAQNHHCHMPLPAKIKQHLHPED</sequence>
<name>A0A0R2MAG1_9LACO</name>
<proteinExistence type="predicted"/>
<gene>
    <name evidence="2" type="ORF">IV64_GL000146</name>
</gene>
<feature type="transmembrane region" description="Helical" evidence="1">
    <location>
        <begin position="31"/>
        <end position="52"/>
    </location>
</feature>
<dbReference type="PATRIC" id="fig|942150.3.peg.153"/>
<dbReference type="AlphaFoldDB" id="A0A0R2MAG1"/>
<keyword evidence="3" id="KW-1185">Reference proteome</keyword>